<feature type="compositionally biased region" description="Polar residues" evidence="2">
    <location>
        <begin position="66"/>
        <end position="83"/>
    </location>
</feature>
<gene>
    <name evidence="5" type="ORF">D0866_01603</name>
    <name evidence="4" type="ORF">D0867_00413</name>
</gene>
<dbReference type="CDD" id="cd00067">
    <property type="entry name" value="GAL4"/>
    <property type="match status" value="1"/>
</dbReference>
<evidence type="ECO:0000313" key="7">
    <source>
        <dbReference type="Proteomes" id="UP000276864"/>
    </source>
</evidence>
<keyword evidence="1" id="KW-0539">Nucleus</keyword>
<dbReference type="Proteomes" id="UP000271337">
    <property type="component" value="Unassembled WGS sequence"/>
</dbReference>
<evidence type="ECO:0000259" key="3">
    <source>
        <dbReference type="PROSITE" id="PS50048"/>
    </source>
</evidence>
<evidence type="ECO:0000313" key="5">
    <source>
        <dbReference type="EMBL" id="RMY39915.1"/>
    </source>
</evidence>
<dbReference type="VEuPathDB" id="FungiDB:BTJ68_12537"/>
<accession>A0A3M7AEH4</accession>
<reference evidence="6 7" key="1">
    <citation type="journal article" date="2018" name="BMC Genomics">
        <title>Genomic evidence for intraspecific hybridization in a clonal and extremely halotolerant yeast.</title>
        <authorList>
            <person name="Gostincar C."/>
            <person name="Stajich J.E."/>
            <person name="Zupancic J."/>
            <person name="Zalar P."/>
            <person name="Gunde-Cimerman N."/>
        </authorList>
    </citation>
    <scope>NUCLEOTIDE SEQUENCE [LARGE SCALE GENOMIC DNA]</scope>
    <source>
        <strain evidence="5 7">EXF-6651</strain>
        <strain evidence="4 6">EXF-6669</strain>
    </source>
</reference>
<dbReference type="EMBL" id="QWIM01000095">
    <property type="protein sequence ID" value="RMY39915.1"/>
    <property type="molecule type" value="Genomic_DNA"/>
</dbReference>
<dbReference type="PANTHER" id="PTHR31644:SF1">
    <property type="entry name" value="ZN(II)2CYS6 TRANSCRIPTION FACTOR (EUROFUNG)"/>
    <property type="match status" value="1"/>
</dbReference>
<dbReference type="PROSITE" id="PS00463">
    <property type="entry name" value="ZN2_CY6_FUNGAL_1"/>
    <property type="match status" value="1"/>
</dbReference>
<feature type="compositionally biased region" description="Polar residues" evidence="2">
    <location>
        <begin position="641"/>
        <end position="655"/>
    </location>
</feature>
<dbReference type="GO" id="GO:0008270">
    <property type="term" value="F:zinc ion binding"/>
    <property type="evidence" value="ECO:0007669"/>
    <property type="project" value="InterPro"/>
</dbReference>
<dbReference type="InterPro" id="IPR036864">
    <property type="entry name" value="Zn2-C6_fun-type_DNA-bd_sf"/>
</dbReference>
<feature type="domain" description="Zn(2)-C6 fungal-type" evidence="3">
    <location>
        <begin position="12"/>
        <end position="48"/>
    </location>
</feature>
<dbReference type="GO" id="GO:0005634">
    <property type="term" value="C:nucleus"/>
    <property type="evidence" value="ECO:0007669"/>
    <property type="project" value="TreeGrafter"/>
</dbReference>
<evidence type="ECO:0000313" key="4">
    <source>
        <dbReference type="EMBL" id="RMY25881.1"/>
    </source>
</evidence>
<comment type="caution">
    <text evidence="4">The sequence shown here is derived from an EMBL/GenBank/DDBJ whole genome shotgun (WGS) entry which is preliminary data.</text>
</comment>
<dbReference type="Proteomes" id="UP000276864">
    <property type="component" value="Unassembled WGS sequence"/>
</dbReference>
<dbReference type="EMBL" id="QWIL01000018">
    <property type="protein sequence ID" value="RMY25881.1"/>
    <property type="molecule type" value="Genomic_DNA"/>
</dbReference>
<evidence type="ECO:0000313" key="6">
    <source>
        <dbReference type="Proteomes" id="UP000271337"/>
    </source>
</evidence>
<organism evidence="4 6">
    <name type="scientific">Hortaea werneckii</name>
    <name type="common">Black yeast</name>
    <name type="synonym">Cladosporium werneckii</name>
    <dbReference type="NCBI Taxonomy" id="91943"/>
    <lineage>
        <taxon>Eukaryota</taxon>
        <taxon>Fungi</taxon>
        <taxon>Dikarya</taxon>
        <taxon>Ascomycota</taxon>
        <taxon>Pezizomycotina</taxon>
        <taxon>Dothideomycetes</taxon>
        <taxon>Dothideomycetidae</taxon>
        <taxon>Mycosphaerellales</taxon>
        <taxon>Teratosphaeriaceae</taxon>
        <taxon>Hortaea</taxon>
    </lineage>
</organism>
<dbReference type="GO" id="GO:0000981">
    <property type="term" value="F:DNA-binding transcription factor activity, RNA polymerase II-specific"/>
    <property type="evidence" value="ECO:0007669"/>
    <property type="project" value="InterPro"/>
</dbReference>
<dbReference type="PANTHER" id="PTHR31644">
    <property type="entry name" value="TRANSCRIPTIONAL ACTIVATOR ARO80-RELATED"/>
    <property type="match status" value="1"/>
</dbReference>
<evidence type="ECO:0000256" key="2">
    <source>
        <dbReference type="SAM" id="MobiDB-lite"/>
    </source>
</evidence>
<dbReference type="SUPFAM" id="SSF57701">
    <property type="entry name" value="Zn2/Cys6 DNA-binding domain"/>
    <property type="match status" value="1"/>
</dbReference>
<dbReference type="OrthoDB" id="5818554at2759"/>
<dbReference type="PROSITE" id="PS50048">
    <property type="entry name" value="ZN2_CY6_FUNGAL_2"/>
    <property type="match status" value="1"/>
</dbReference>
<feature type="region of interest" description="Disordered" evidence="2">
    <location>
        <begin position="641"/>
        <end position="663"/>
    </location>
</feature>
<dbReference type="SMART" id="SM00066">
    <property type="entry name" value="GAL4"/>
    <property type="match status" value="1"/>
</dbReference>
<feature type="compositionally biased region" description="Polar residues" evidence="2">
    <location>
        <begin position="133"/>
        <end position="161"/>
    </location>
</feature>
<feature type="compositionally biased region" description="Basic and acidic residues" evidence="2">
    <location>
        <begin position="88"/>
        <end position="103"/>
    </location>
</feature>
<sequence length="736" mass="81119">MTKSTGERISKACIRCRRRKTRCILQTEGNAQAPPCASCQSGGHDCVLAGSRRGGDFSHRRAVRRAQSTLHEPETSSEGSAQNAAPACRHENPSTEAVPERSSLDPASSGEGCGCMQNPFQALQMLVRGASDVSPNSHLTTSPGRNDALTNGEPSPLNRNGNAVGPATYMPIATGFLNIRMLGHLLQHYAERYHPFMPVAPQHVLSAKNLQHTVAEECFLLTAVLTIASKDRPELGALHNQIWAYMQQLILHVAIGASSTRRVGSVEGLLILAEWAPHGDDGMPAATIVAESGEDSAWSLVGLAVRQGYLLHLEQHSFRSEAKEESKAVTDRNRLAWTCKFTWLVSNDRCLRLDETLFFWIDRSPYVWARRFGVEATRDEEAESCSSIGSSARFTANDYPTLQPKHAYEDGFASVLQAQVEITSLFGQVHDILYSSKERTVNLMLKGDYTKYLDDHARALAAWKDNWKSLRVSPYLKAILDLHYEYLRLYVTAFAFQAVVCRAMQETPPRNTRSRSCFPHGIMACPDSQSIFDAIDAATGLLKILTENMDPVNHIRYLPVRFLLYGIYAAVFLFKARSFGAVTKPRHQQSVSLVQAFISRLDAAASSETHTAARYSKLLSALYFPDALRTDEVISSNAQLPERQASQETGVNPTQYPGAVGESNTPAYDEVFNSVMINSGLANSNVNDAFNIFGMDYSNFLPPTQSMDALPPHHMDLGSTNGLNFHSGPSGDPFRI</sequence>
<dbReference type="Pfam" id="PF00172">
    <property type="entry name" value="Zn_clus"/>
    <property type="match status" value="1"/>
</dbReference>
<feature type="region of interest" description="Disordered" evidence="2">
    <location>
        <begin position="131"/>
        <end position="162"/>
    </location>
</feature>
<dbReference type="CDD" id="cd12148">
    <property type="entry name" value="fungal_TF_MHR"/>
    <property type="match status" value="1"/>
</dbReference>
<feature type="region of interest" description="Disordered" evidence="2">
    <location>
        <begin position="51"/>
        <end position="110"/>
    </location>
</feature>
<protein>
    <recommendedName>
        <fullName evidence="3">Zn(2)-C6 fungal-type domain-containing protein</fullName>
    </recommendedName>
</protein>
<dbReference type="AlphaFoldDB" id="A0A3M7AEH4"/>
<dbReference type="Gene3D" id="4.10.240.10">
    <property type="entry name" value="Zn(2)-C6 fungal-type DNA-binding domain"/>
    <property type="match status" value="1"/>
</dbReference>
<name>A0A3M7AEH4_HORWE</name>
<dbReference type="InterPro" id="IPR001138">
    <property type="entry name" value="Zn2Cys6_DnaBD"/>
</dbReference>
<dbReference type="InterPro" id="IPR052780">
    <property type="entry name" value="AAA_Catabolism_Regulators"/>
</dbReference>
<proteinExistence type="predicted"/>
<evidence type="ECO:0000256" key="1">
    <source>
        <dbReference type="ARBA" id="ARBA00023242"/>
    </source>
</evidence>